<dbReference type="PROSITE" id="PS51257">
    <property type="entry name" value="PROKAR_LIPOPROTEIN"/>
    <property type="match status" value="1"/>
</dbReference>
<dbReference type="Proteomes" id="UP000463883">
    <property type="component" value="Chromosome"/>
</dbReference>
<sequence>MKKKILLFALVFTLVCSITACGNKAETNKADASKSQEQAGTQTEQPEKGEKLSVYDLAISKDMKLDGSVNSYFDGNAAKAVKKMEPMLMSAARSVTKDMGTVTLSGNENSEFQWYIIQGLIAAYGGDDTNKTQDNVTMNLDMVAKYFISCFADFKLPVPDLPKDFATTFDSNTSDYKVPRLDVPLTYFNVKNITLSKAASASDSKMSASIVIELSDPEKEGNPVYGTAEVEVVKNPDSIYGYSLQSLTYAEK</sequence>
<dbReference type="AlphaFoldDB" id="A0A6P1MB95"/>
<keyword evidence="4" id="KW-1185">Reference proteome</keyword>
<name>A0A6P1MB95_9FIRM</name>
<feature type="region of interest" description="Disordered" evidence="1">
    <location>
        <begin position="27"/>
        <end position="48"/>
    </location>
</feature>
<dbReference type="KEGG" id="amic:Ami3637_01235"/>
<evidence type="ECO:0000313" key="3">
    <source>
        <dbReference type="EMBL" id="QHI71197.1"/>
    </source>
</evidence>
<dbReference type="EMBL" id="CP047591">
    <property type="protein sequence ID" value="QHI71197.1"/>
    <property type="molecule type" value="Genomic_DNA"/>
</dbReference>
<evidence type="ECO:0000256" key="1">
    <source>
        <dbReference type="SAM" id="MobiDB-lite"/>
    </source>
</evidence>
<keyword evidence="2" id="KW-0732">Signal</keyword>
<reference evidence="3 4" key="1">
    <citation type="submission" date="2020-01" db="EMBL/GenBank/DDBJ databases">
        <title>Genomic analysis of Aminipila sp. CBA3637.</title>
        <authorList>
            <person name="Kim Y.B."/>
            <person name="Roh S.W."/>
        </authorList>
    </citation>
    <scope>NUCLEOTIDE SEQUENCE [LARGE SCALE GENOMIC DNA]</scope>
    <source>
        <strain evidence="3 4">CBA3637</strain>
    </source>
</reference>
<protein>
    <recommendedName>
        <fullName evidence="5">Lipoprotein</fullName>
    </recommendedName>
</protein>
<organism evidence="3 4">
    <name type="scientific">Aminipila terrae</name>
    <dbReference type="NCBI Taxonomy" id="2697030"/>
    <lineage>
        <taxon>Bacteria</taxon>
        <taxon>Bacillati</taxon>
        <taxon>Bacillota</taxon>
        <taxon>Clostridia</taxon>
        <taxon>Peptostreptococcales</taxon>
        <taxon>Anaerovoracaceae</taxon>
        <taxon>Aminipila</taxon>
    </lineage>
</organism>
<dbReference type="RefSeq" id="WP_162360973.1">
    <property type="nucleotide sequence ID" value="NZ_CP047591.1"/>
</dbReference>
<accession>A0A6P1MB95</accession>
<feature type="signal peptide" evidence="2">
    <location>
        <begin position="1"/>
        <end position="20"/>
    </location>
</feature>
<proteinExistence type="predicted"/>
<evidence type="ECO:0000313" key="4">
    <source>
        <dbReference type="Proteomes" id="UP000463883"/>
    </source>
</evidence>
<feature type="compositionally biased region" description="Polar residues" evidence="1">
    <location>
        <begin position="35"/>
        <end position="44"/>
    </location>
</feature>
<evidence type="ECO:0008006" key="5">
    <source>
        <dbReference type="Google" id="ProtNLM"/>
    </source>
</evidence>
<evidence type="ECO:0000256" key="2">
    <source>
        <dbReference type="SAM" id="SignalP"/>
    </source>
</evidence>
<feature type="chain" id="PRO_5038513375" description="Lipoprotein" evidence="2">
    <location>
        <begin position="21"/>
        <end position="252"/>
    </location>
</feature>
<gene>
    <name evidence="3" type="ORF">Ami3637_01235</name>
</gene>